<evidence type="ECO:0000256" key="1">
    <source>
        <dbReference type="SAM" id="MobiDB-lite"/>
    </source>
</evidence>
<evidence type="ECO:0000313" key="4">
    <source>
        <dbReference type="Proteomes" id="UP000823922"/>
    </source>
</evidence>
<proteinExistence type="predicted"/>
<dbReference type="Gene3D" id="3.40.190.10">
    <property type="entry name" value="Periplasmic binding protein-like II"/>
    <property type="match status" value="2"/>
</dbReference>
<name>A0A9D2TSL8_9FIRM</name>
<dbReference type="Proteomes" id="UP000823922">
    <property type="component" value="Unassembled WGS sequence"/>
</dbReference>
<feature type="chain" id="PRO_5039313592" evidence="2">
    <location>
        <begin position="23"/>
        <end position="459"/>
    </location>
</feature>
<accession>A0A9D2TSL8</accession>
<feature type="signal peptide" evidence="2">
    <location>
        <begin position="1"/>
        <end position="22"/>
    </location>
</feature>
<dbReference type="EMBL" id="DWVS01000379">
    <property type="protein sequence ID" value="HJC89217.1"/>
    <property type="molecule type" value="Genomic_DNA"/>
</dbReference>
<dbReference type="InterPro" id="IPR006059">
    <property type="entry name" value="SBP"/>
</dbReference>
<keyword evidence="2" id="KW-0732">Signal</keyword>
<dbReference type="CDD" id="cd14748">
    <property type="entry name" value="PBP2_UgpB"/>
    <property type="match status" value="1"/>
</dbReference>
<protein>
    <submittedName>
        <fullName evidence="3">ABC transporter substrate-binding protein</fullName>
    </submittedName>
</protein>
<dbReference type="PROSITE" id="PS51257">
    <property type="entry name" value="PROKAR_LIPOPROTEIN"/>
    <property type="match status" value="1"/>
</dbReference>
<dbReference type="AlphaFoldDB" id="A0A9D2TSL8"/>
<evidence type="ECO:0000313" key="3">
    <source>
        <dbReference type="EMBL" id="HJC89217.1"/>
    </source>
</evidence>
<dbReference type="InterPro" id="IPR050490">
    <property type="entry name" value="Bact_solute-bd_prot1"/>
</dbReference>
<dbReference type="SUPFAM" id="SSF53850">
    <property type="entry name" value="Periplasmic binding protein-like II"/>
    <property type="match status" value="1"/>
</dbReference>
<gene>
    <name evidence="3" type="ORF">H9926_14565</name>
</gene>
<reference evidence="3" key="1">
    <citation type="journal article" date="2021" name="PeerJ">
        <title>Extensive microbial diversity within the chicken gut microbiome revealed by metagenomics and culture.</title>
        <authorList>
            <person name="Gilroy R."/>
            <person name="Ravi A."/>
            <person name="Getino M."/>
            <person name="Pursley I."/>
            <person name="Horton D.L."/>
            <person name="Alikhan N.F."/>
            <person name="Baker D."/>
            <person name="Gharbi K."/>
            <person name="Hall N."/>
            <person name="Watson M."/>
            <person name="Adriaenssens E.M."/>
            <person name="Foster-Nyarko E."/>
            <person name="Jarju S."/>
            <person name="Secka A."/>
            <person name="Antonio M."/>
            <person name="Oren A."/>
            <person name="Chaudhuri R.R."/>
            <person name="La Ragione R."/>
            <person name="Hildebrand F."/>
            <person name="Pallen M.J."/>
        </authorList>
    </citation>
    <scope>NUCLEOTIDE SEQUENCE</scope>
    <source>
        <strain evidence="3">ChiBcec1-1630</strain>
    </source>
</reference>
<comment type="caution">
    <text evidence="3">The sequence shown here is derived from an EMBL/GenBank/DDBJ whole genome shotgun (WGS) entry which is preliminary data.</text>
</comment>
<reference evidence="3" key="2">
    <citation type="submission" date="2021-04" db="EMBL/GenBank/DDBJ databases">
        <authorList>
            <person name="Gilroy R."/>
        </authorList>
    </citation>
    <scope>NUCLEOTIDE SEQUENCE</scope>
    <source>
        <strain evidence="3">ChiBcec1-1630</strain>
    </source>
</reference>
<dbReference type="PANTHER" id="PTHR43649">
    <property type="entry name" value="ARABINOSE-BINDING PROTEIN-RELATED"/>
    <property type="match status" value="1"/>
</dbReference>
<organism evidence="3 4">
    <name type="scientific">Candidatus Eisenbergiella intestinigallinarum</name>
    <dbReference type="NCBI Taxonomy" id="2838549"/>
    <lineage>
        <taxon>Bacteria</taxon>
        <taxon>Bacillati</taxon>
        <taxon>Bacillota</taxon>
        <taxon>Clostridia</taxon>
        <taxon>Lachnospirales</taxon>
        <taxon>Lachnospiraceae</taxon>
        <taxon>Eisenbergiella</taxon>
    </lineage>
</organism>
<feature type="region of interest" description="Disordered" evidence="1">
    <location>
        <begin position="32"/>
        <end position="62"/>
    </location>
</feature>
<dbReference type="PANTHER" id="PTHR43649:SF12">
    <property type="entry name" value="DIACETYLCHITOBIOSE BINDING PROTEIN DASA"/>
    <property type="match status" value="1"/>
</dbReference>
<sequence length="459" mass="50005">MNRLIRKSMVLLAAAAMTASLAGCGSASANAAGSSTASSETASTQTSSAETTGASTEADASGSQDTIELTFWFANSDTVETYIGEATERFNSTVGAEKGIHVTVEYQGEYTDLHQKLQAAYIAGTAPQLTVLEIGAVGMFAEGGMIQSLDDRIEADGLDMSDFHDGLLYNCYIDDSFYALPFLRSTSILYMNTTLLEEAGVNPDDIETWDDVAEASEKVHEATGKYGISMPINYWFHEAFMLTWGGFTVNEDETQCTVDNDVDRTVINYFKDLRDRGLAHLYPYAEADKMSADLMNQDAAFFFQSTGGLSQMLSIADELGFGLQTAFIPKGTQYGVTTGGCNIAMLSGLSEEQQNAAWEYIKFMTSIDETVEASIVTGYLATRKSAVEDDKMVEWYEQYPQYKVALDQLEIASGRPNNPGYVEFQAELTDAMAEIMVNDADVDTTLAELEAKGNELLNE</sequence>
<dbReference type="Pfam" id="PF13416">
    <property type="entry name" value="SBP_bac_8"/>
    <property type="match status" value="1"/>
</dbReference>
<evidence type="ECO:0000256" key="2">
    <source>
        <dbReference type="SAM" id="SignalP"/>
    </source>
</evidence>